<organism evidence="1 2">
    <name type="scientific">Xenorhabdus thuongxuanensis</name>
    <dbReference type="NCBI Taxonomy" id="1873484"/>
    <lineage>
        <taxon>Bacteria</taxon>
        <taxon>Pseudomonadati</taxon>
        <taxon>Pseudomonadota</taxon>
        <taxon>Gammaproteobacteria</taxon>
        <taxon>Enterobacterales</taxon>
        <taxon>Morganellaceae</taxon>
        <taxon>Xenorhabdus</taxon>
    </lineage>
</organism>
<dbReference type="EMBL" id="MKGR01000006">
    <property type="protein sequence ID" value="OKP07795.1"/>
    <property type="molecule type" value="Genomic_DNA"/>
</dbReference>
<sequence length="171" mass="20159">MIYLIDSNIFIQAQQDYYCFDLCPGFWDFMESKFAEGQVISIKNVYHELQKQDDDVYSWIKNKKSFFQSVDDELTQKTFTEIVNYVYTEYSPRHRNSLPHIEKFLGAADPWIVAKAKSINATVVTHEVRDKNNGCRPKIPDICDHFKVPIIRTKEMLRDFQIKFILSQSSN</sequence>
<evidence type="ECO:0000313" key="2">
    <source>
        <dbReference type="Proteomes" id="UP000186277"/>
    </source>
</evidence>
<evidence type="ECO:0008006" key="3">
    <source>
        <dbReference type="Google" id="ProtNLM"/>
    </source>
</evidence>
<name>A0A1Q5U5N4_9GAMM</name>
<dbReference type="PIRSF" id="PIRSF008505">
    <property type="entry name" value="UCP008505"/>
    <property type="match status" value="1"/>
</dbReference>
<evidence type="ECO:0000313" key="1">
    <source>
        <dbReference type="EMBL" id="OKP07795.1"/>
    </source>
</evidence>
<comment type="caution">
    <text evidence="1">The sequence shown here is derived from an EMBL/GenBank/DDBJ whole genome shotgun (WGS) entry which is preliminary data.</text>
</comment>
<dbReference type="OrthoDB" id="338425at2"/>
<proteinExistence type="predicted"/>
<protein>
    <recommendedName>
        <fullName evidence="3">Twitching motility protein PilT</fullName>
    </recommendedName>
</protein>
<accession>A0A1Q5U5N4</accession>
<dbReference type="RefSeq" id="WP_074019353.1">
    <property type="nucleotide sequence ID" value="NZ_CAWMWP010000087.1"/>
</dbReference>
<reference evidence="1 2" key="1">
    <citation type="submission" date="2016-09" db="EMBL/GenBank/DDBJ databases">
        <title>Xenorhabdus thuongxuanensis sp. nov. and Xenorhabdus eapokensis sp. nov., isolated from Steinernema species.</title>
        <authorList>
            <person name="Kaempfer P."/>
            <person name="Tobias N.J."/>
            <person name="Phan Ke L."/>
            <person name="Bode H.B."/>
            <person name="Glaeser S.P."/>
        </authorList>
    </citation>
    <scope>NUCLEOTIDE SEQUENCE [LARGE SCALE GENOMIC DNA]</scope>
    <source>
        <strain evidence="1 2">30TX1</strain>
    </source>
</reference>
<dbReference type="Proteomes" id="UP000186277">
    <property type="component" value="Unassembled WGS sequence"/>
</dbReference>
<gene>
    <name evidence="1" type="ORF">Xentx_01190</name>
</gene>
<dbReference type="SUPFAM" id="SSF88723">
    <property type="entry name" value="PIN domain-like"/>
    <property type="match status" value="1"/>
</dbReference>
<dbReference type="AlphaFoldDB" id="A0A1Q5U5N4"/>
<dbReference type="Pfam" id="PF14367">
    <property type="entry name" value="DUF4411"/>
    <property type="match status" value="1"/>
</dbReference>
<dbReference type="InterPro" id="IPR016541">
    <property type="entry name" value="UCP008505"/>
</dbReference>
<keyword evidence="2" id="KW-1185">Reference proteome</keyword>
<dbReference type="InterPro" id="IPR029060">
    <property type="entry name" value="PIN-like_dom_sf"/>
</dbReference>